<gene>
    <name evidence="2" type="ORF">DHf2319_02840</name>
</gene>
<feature type="domain" description="Phosphoribosyltransferase" evidence="1">
    <location>
        <begin position="8"/>
        <end position="177"/>
    </location>
</feature>
<dbReference type="Proteomes" id="UP000831607">
    <property type="component" value="Chromosome"/>
</dbReference>
<evidence type="ECO:0000313" key="2">
    <source>
        <dbReference type="EMBL" id="UOD50876.1"/>
    </source>
</evidence>
<dbReference type="Pfam" id="PF00156">
    <property type="entry name" value="Pribosyltran"/>
    <property type="match status" value="1"/>
</dbReference>
<dbReference type="InterPro" id="IPR000836">
    <property type="entry name" value="PRTase_dom"/>
</dbReference>
<keyword evidence="3" id="KW-1185">Reference proteome</keyword>
<dbReference type="Gene3D" id="3.40.50.2020">
    <property type="match status" value="1"/>
</dbReference>
<keyword evidence="2" id="KW-0328">Glycosyltransferase</keyword>
<dbReference type="Gene3D" id="3.30.1310.20">
    <property type="entry name" value="PRTase-like"/>
    <property type="match status" value="1"/>
</dbReference>
<dbReference type="EMBL" id="CP063982">
    <property type="protein sequence ID" value="UOD50876.1"/>
    <property type="molecule type" value="Genomic_DNA"/>
</dbReference>
<keyword evidence="2" id="KW-0808">Transferase</keyword>
<dbReference type="GO" id="GO:0016757">
    <property type="term" value="F:glycosyltransferase activity"/>
    <property type="evidence" value="ECO:0007669"/>
    <property type="project" value="UniProtKB-KW"/>
</dbReference>
<dbReference type="InterPro" id="IPR029057">
    <property type="entry name" value="PRTase-like"/>
</dbReference>
<accession>A0ABY4AMM6</accession>
<dbReference type="SUPFAM" id="SSF53271">
    <property type="entry name" value="PRTase-like"/>
    <property type="match status" value="1"/>
</dbReference>
<dbReference type="RefSeq" id="WP_243479288.1">
    <property type="nucleotide sequence ID" value="NZ_CP063982.1"/>
</dbReference>
<evidence type="ECO:0000259" key="1">
    <source>
        <dbReference type="Pfam" id="PF00156"/>
    </source>
</evidence>
<evidence type="ECO:0000313" key="3">
    <source>
        <dbReference type="Proteomes" id="UP000831607"/>
    </source>
</evidence>
<reference evidence="2 3" key="1">
    <citation type="submission" date="2020-11" db="EMBL/GenBank/DDBJ databases">
        <title>Algicoccus daihaiensis sp.nov., isolated from Daihai Lake in Inner Mongolia.</title>
        <authorList>
            <person name="Kai J."/>
        </authorList>
    </citation>
    <scope>NUCLEOTIDE SEQUENCE [LARGE SCALE GENOMIC DNA]</scope>
    <source>
        <strain evidence="3">f23</strain>
    </source>
</reference>
<sequence>MFKDRTEAADELAGKLTGYRHDHPLVLGIARGAVPMAARIADHLNAQWDVLLAKKLSAPGNPEYAVGAVDESGWIYRSEMADRLGIDDAYLEQQKEHQMAVMRKRRADYEAIVPRINPQGRVVIVVDDGLATGATMMAAIHGLKQQGARKVICAVPIGSKQSTAAARTVADAVICLDEPEEFYAVSQGYREFAQVEDDDVLDLLRQKAKQNYA</sequence>
<name>A0ABY4AMM6_9BURK</name>
<proteinExistence type="predicted"/>
<protein>
    <submittedName>
        <fullName evidence="2">Phosphoribosyltransferase</fullName>
    </submittedName>
</protein>
<organism evidence="2 3">
    <name type="scientific">Orrella daihaiensis</name>
    <dbReference type="NCBI Taxonomy" id="2782176"/>
    <lineage>
        <taxon>Bacteria</taxon>
        <taxon>Pseudomonadati</taxon>
        <taxon>Pseudomonadota</taxon>
        <taxon>Betaproteobacteria</taxon>
        <taxon>Burkholderiales</taxon>
        <taxon>Alcaligenaceae</taxon>
        <taxon>Orrella</taxon>
    </lineage>
</organism>
<dbReference type="CDD" id="cd06223">
    <property type="entry name" value="PRTases_typeI"/>
    <property type="match status" value="1"/>
</dbReference>